<dbReference type="Proteomes" id="UP000007646">
    <property type="component" value="Unassembled WGS sequence"/>
</dbReference>
<evidence type="ECO:0000313" key="3">
    <source>
        <dbReference type="Proteomes" id="UP000007646"/>
    </source>
</evidence>
<feature type="region of interest" description="Disordered" evidence="1">
    <location>
        <begin position="21"/>
        <end position="52"/>
    </location>
</feature>
<dbReference type="GeneTree" id="ENSGT00940000160135"/>
<reference evidence="2" key="3">
    <citation type="submission" date="2025-09" db="UniProtKB">
        <authorList>
            <consortium name="Ensembl"/>
        </authorList>
    </citation>
    <scope>IDENTIFICATION</scope>
    <source>
        <strain evidence="2">Isolate ISIS603380</strain>
    </source>
</reference>
<dbReference type="HOGENOM" id="CLU_743861_0_0_1"/>
<feature type="compositionally biased region" description="Polar residues" evidence="1">
    <location>
        <begin position="31"/>
        <end position="42"/>
    </location>
</feature>
<dbReference type="STRING" id="9785.ENSLAFP00000019597"/>
<name>G3TVI9_LOXAF</name>
<dbReference type="Ensembl" id="ENSLAFT00000030661.1">
    <property type="protein sequence ID" value="ENSLAFP00000019597.1"/>
    <property type="gene ID" value="ENSLAFG00000026894.1"/>
</dbReference>
<dbReference type="InParanoid" id="G3TVI9"/>
<evidence type="ECO:0000313" key="2">
    <source>
        <dbReference type="Ensembl" id="ENSLAFP00000019597.1"/>
    </source>
</evidence>
<dbReference type="eggNOG" id="KOG1356">
    <property type="taxonomic scope" value="Eukaryota"/>
</dbReference>
<accession>G3TVI9</accession>
<proteinExistence type="predicted"/>
<organism evidence="2 3">
    <name type="scientific">Loxodonta africana</name>
    <name type="common">African elephant</name>
    <dbReference type="NCBI Taxonomy" id="9785"/>
    <lineage>
        <taxon>Eukaryota</taxon>
        <taxon>Metazoa</taxon>
        <taxon>Chordata</taxon>
        <taxon>Craniata</taxon>
        <taxon>Vertebrata</taxon>
        <taxon>Euteleostomi</taxon>
        <taxon>Mammalia</taxon>
        <taxon>Eutheria</taxon>
        <taxon>Afrotheria</taxon>
        <taxon>Proboscidea</taxon>
        <taxon>Elephantidae</taxon>
        <taxon>Loxodonta</taxon>
    </lineage>
</organism>
<keyword evidence="3" id="KW-1185">Reference proteome</keyword>
<dbReference type="AlphaFoldDB" id="G3TVI9"/>
<evidence type="ECO:0000256" key="1">
    <source>
        <dbReference type="SAM" id="MobiDB-lite"/>
    </source>
</evidence>
<reference evidence="2" key="2">
    <citation type="submission" date="2025-08" db="UniProtKB">
        <authorList>
            <consortium name="Ensembl"/>
        </authorList>
    </citation>
    <scope>IDENTIFICATION</scope>
    <source>
        <strain evidence="2">Isolate ISIS603380</strain>
    </source>
</reference>
<protein>
    <submittedName>
        <fullName evidence="2">Uncharacterized protein</fullName>
    </submittedName>
</protein>
<sequence>MCPVQSVPTTVFKEILLGCTAATPPSKDPRQQSTPQAANSPPNLGAKIPQGCHKQSLPEELPSCLNIKPEILRTKPDVVCKAGLLSSKSSQIGTGDSKTLSEPKSSCTQLKTNTHQENRLESVIQPLAGLLKECLPTKASSKAELEIANIPELQKHLEHRPSTSHVRVVLSNKPEENASVNSDSPNSCVRKKVEPSTLGCRAQNLKEPSGKVDKESCCTRSNNKIQNAPSRKSVLTDPARLKKLQQSGEAFVQDDSCVNILAQLPKCRECRLDSLRKDKEQQKDSPVFCRFFHFRRLKFNKHGVLRVEGFLTPNKYDAEAIGLWLPLVKNVVGADLDTAKYILANIGDHFCQMVISEKEAMSTIEPHSKSLS</sequence>
<reference evidence="2 3" key="1">
    <citation type="submission" date="2009-06" db="EMBL/GenBank/DDBJ databases">
        <title>The Genome Sequence of Loxodonta africana (African elephant).</title>
        <authorList>
            <person name="Di Palma F."/>
            <person name="Heiman D."/>
            <person name="Young S."/>
            <person name="Johnson J."/>
            <person name="Lander E.S."/>
            <person name="Lindblad-Toh K."/>
        </authorList>
    </citation>
    <scope>NUCLEOTIDE SEQUENCE [LARGE SCALE GENOMIC DNA]</scope>
    <source>
        <strain evidence="2 3">Isolate ISIS603380</strain>
    </source>
</reference>